<dbReference type="AlphaFoldDB" id="A0A4E9DKN4"/>
<sequence length="260" mass="28454">MVGIVHLLRCFPPGSFLKNIAAIYILGHQFQSTTLLTILLNFCYTTVRSITFFTKKDNSPTHFIDEDASSFPLPDTSMSIAGLHHAEALFYQTATKVDVLEDTSIQQWKGCGRQTQHSSITKVVLTAGACISTAVSITVPTLFSTSVPQQSCLGSFPACDPKTLITPSFLPSFLHPAFTCETLLFIICVAICLHWICVSLLFQSVPWREQYFSMVVYTAGGTTILATQVVKDSATVFLQVLPLVSDICVVVCLCLDCILP</sequence>
<gene>
    <name evidence="2" type="ORF">FUG_LOCUS323935</name>
</gene>
<keyword evidence="1" id="KW-0812">Transmembrane</keyword>
<reference evidence="2" key="1">
    <citation type="submission" date="2019-04" db="EMBL/GenBank/DDBJ databases">
        <authorList>
            <person name="Melise S."/>
            <person name="Noan J."/>
            <person name="Okalmin O."/>
        </authorList>
    </citation>
    <scope>NUCLEOTIDE SEQUENCE</scope>
    <source>
        <strain evidence="2">FN9</strain>
    </source>
</reference>
<feature type="transmembrane region" description="Helical" evidence="1">
    <location>
        <begin position="123"/>
        <end position="143"/>
    </location>
</feature>
<keyword evidence="1" id="KW-1133">Transmembrane helix</keyword>
<keyword evidence="1" id="KW-0472">Membrane</keyword>
<organism evidence="2">
    <name type="scientific">Gibberella zeae</name>
    <name type="common">Wheat head blight fungus</name>
    <name type="synonym">Fusarium graminearum</name>
    <dbReference type="NCBI Taxonomy" id="5518"/>
    <lineage>
        <taxon>Eukaryota</taxon>
        <taxon>Fungi</taxon>
        <taxon>Dikarya</taxon>
        <taxon>Ascomycota</taxon>
        <taxon>Pezizomycotina</taxon>
        <taxon>Sordariomycetes</taxon>
        <taxon>Hypocreomycetidae</taxon>
        <taxon>Hypocreales</taxon>
        <taxon>Nectriaceae</taxon>
        <taxon>Fusarium</taxon>
    </lineage>
</organism>
<feature type="transmembrane region" description="Helical" evidence="1">
    <location>
        <begin position="211"/>
        <end position="230"/>
    </location>
</feature>
<dbReference type="EMBL" id="CAAKMV010000136">
    <property type="protein sequence ID" value="VIO58918.1"/>
    <property type="molecule type" value="Genomic_DNA"/>
</dbReference>
<proteinExistence type="predicted"/>
<feature type="transmembrane region" description="Helical" evidence="1">
    <location>
        <begin position="236"/>
        <end position="259"/>
    </location>
</feature>
<feature type="transmembrane region" description="Helical" evidence="1">
    <location>
        <begin position="182"/>
        <end position="202"/>
    </location>
</feature>
<name>A0A4E9DKN4_GIBZA</name>
<protein>
    <submittedName>
        <fullName evidence="2">Uncharacterized protein</fullName>
    </submittedName>
</protein>
<evidence type="ECO:0000313" key="2">
    <source>
        <dbReference type="EMBL" id="VIO58918.1"/>
    </source>
</evidence>
<accession>A0A4E9DKN4</accession>
<evidence type="ECO:0000256" key="1">
    <source>
        <dbReference type="SAM" id="Phobius"/>
    </source>
</evidence>